<dbReference type="SUPFAM" id="SSF53590">
    <property type="entry name" value="Nucleoside hydrolase"/>
    <property type="match status" value="1"/>
</dbReference>
<keyword evidence="5" id="KW-1185">Reference proteome</keyword>
<dbReference type="RefSeq" id="WP_084231677.1">
    <property type="nucleotide sequence ID" value="NZ_FWWR01000017.1"/>
</dbReference>
<dbReference type="PANTHER" id="PTHR12304">
    <property type="entry name" value="INOSINE-URIDINE PREFERRING NUCLEOSIDE HYDROLASE"/>
    <property type="match status" value="1"/>
</dbReference>
<evidence type="ECO:0000256" key="2">
    <source>
        <dbReference type="ARBA" id="ARBA00023295"/>
    </source>
</evidence>
<proteinExistence type="predicted"/>
<evidence type="ECO:0000259" key="3">
    <source>
        <dbReference type="Pfam" id="PF01156"/>
    </source>
</evidence>
<dbReference type="Proteomes" id="UP000192368">
    <property type="component" value="Unassembled WGS sequence"/>
</dbReference>
<reference evidence="5" key="1">
    <citation type="submission" date="2017-04" db="EMBL/GenBank/DDBJ databases">
        <authorList>
            <person name="Varghese N."/>
            <person name="Submissions S."/>
        </authorList>
    </citation>
    <scope>NUCLEOTIDE SEQUENCE [LARGE SCALE GENOMIC DNA]</scope>
    <source>
        <strain evidence="5">DSM 20463</strain>
    </source>
</reference>
<dbReference type="Gene3D" id="3.90.245.10">
    <property type="entry name" value="Ribonucleoside hydrolase-like"/>
    <property type="match status" value="1"/>
</dbReference>
<dbReference type="InterPro" id="IPR036452">
    <property type="entry name" value="Ribo_hydro-like"/>
</dbReference>
<name>A0A1W1VMM4_PEPAS</name>
<evidence type="ECO:0000256" key="1">
    <source>
        <dbReference type="ARBA" id="ARBA00022801"/>
    </source>
</evidence>
<dbReference type="GO" id="GO:0005829">
    <property type="term" value="C:cytosol"/>
    <property type="evidence" value="ECO:0007669"/>
    <property type="project" value="TreeGrafter"/>
</dbReference>
<feature type="domain" description="Inosine/uridine-preferring nucleoside hydrolase" evidence="3">
    <location>
        <begin position="4"/>
        <end position="283"/>
    </location>
</feature>
<dbReference type="GO" id="GO:0006152">
    <property type="term" value="P:purine nucleoside catabolic process"/>
    <property type="evidence" value="ECO:0007669"/>
    <property type="project" value="TreeGrafter"/>
</dbReference>
<gene>
    <name evidence="4" type="ORF">SAMN00017477_2198</name>
</gene>
<dbReference type="AlphaFoldDB" id="A0A1W1VMM4"/>
<keyword evidence="2" id="KW-0326">Glycosidase</keyword>
<protein>
    <submittedName>
        <fullName evidence="4">Inosine-uridine nucleoside N-ribohydrolase</fullName>
    </submittedName>
</protein>
<evidence type="ECO:0000313" key="5">
    <source>
        <dbReference type="Proteomes" id="UP000192368"/>
    </source>
</evidence>
<organism evidence="4 5">
    <name type="scientific">Peptoniphilus asaccharolyticus DSM 20463</name>
    <dbReference type="NCBI Taxonomy" id="573058"/>
    <lineage>
        <taxon>Bacteria</taxon>
        <taxon>Bacillati</taxon>
        <taxon>Bacillota</taxon>
        <taxon>Tissierellia</taxon>
        <taxon>Tissierellales</taxon>
        <taxon>Peptoniphilaceae</taxon>
        <taxon>Peptoniphilus</taxon>
    </lineage>
</organism>
<dbReference type="STRING" id="573058.SAMN00017477_2198"/>
<accession>A0A1W1VMM4</accession>
<dbReference type="GO" id="GO:0008477">
    <property type="term" value="F:purine nucleosidase activity"/>
    <property type="evidence" value="ECO:0007669"/>
    <property type="project" value="TreeGrafter"/>
</dbReference>
<dbReference type="Pfam" id="PF01156">
    <property type="entry name" value="IU_nuc_hydro"/>
    <property type="match status" value="1"/>
</dbReference>
<sequence>MKKVIFDCDNTMGIDNRDIDDGLALVYLLNNDEVDLKGITCTYGNDSLEKVFKQTTELCRRLHIDVPVLKGNGSLDMLDYVECKFETEESEDYLSNKAARYIVEMVNESPNEISILATGSLQNIYDVWKIDNSIADKIREIVVMGGITSDLYFDGKVMKELNFSVCSQAAHCVINEFKNLTILTGNNCLDIEFTHEDLDKIEKIGQVKNKFIYDKIIKWMNEFKEMYNYDSIVLWDVIAAIYLTDKNLFEDNYVDIISTEKDLLNGRLVLGENGKNTNLPVAKNASLINQKLIDTVFK</sequence>
<dbReference type="PANTHER" id="PTHR12304:SF4">
    <property type="entry name" value="URIDINE NUCLEOSIDASE"/>
    <property type="match status" value="1"/>
</dbReference>
<dbReference type="OrthoDB" id="9797882at2"/>
<dbReference type="EMBL" id="FWWR01000017">
    <property type="protein sequence ID" value="SMB94204.1"/>
    <property type="molecule type" value="Genomic_DNA"/>
</dbReference>
<keyword evidence="1 4" id="KW-0378">Hydrolase</keyword>
<dbReference type="InterPro" id="IPR001910">
    <property type="entry name" value="Inosine/uridine_hydrolase_dom"/>
</dbReference>
<evidence type="ECO:0000313" key="4">
    <source>
        <dbReference type="EMBL" id="SMB94204.1"/>
    </source>
</evidence>
<dbReference type="InterPro" id="IPR023186">
    <property type="entry name" value="IUNH"/>
</dbReference>